<dbReference type="InterPro" id="IPR027417">
    <property type="entry name" value="P-loop_NTPase"/>
</dbReference>
<sequence>MTTTLPNSFPALEACPPRFGTPRNYSRETLGGDVAAFAEKLGTPLMPWQRHVVDVAMEIDPNTGYLYYHEIDLTVPRQSGKTALILALAVHRALAPNTGQWADGPQNIVYTAQTRNDARKKWEDDHVVALEKSIFKRMFDVRKTNGSEAIKWRNGSKHGLTASTEKSGHGSTLDLGFVDEAFAQTDTRQEQAMKPAMITRRGSQLWVVSTAGTPDSTYLRGKVDRGRARVLAGQASRVAYFEWSLPDEADPSDRGKWWECMPALGHTQPIEAIEAEFDGMEIDDFARAFLNQWRDGKAPARVISENDWTLCEDETSQLANPTTDPIVLGIDVTPNHAFAALAMAGIRSDDLEHVEVLNHKPGIDWVVDRVVEIMSRRNVVAVTLDPAGPAGALVPYFEAREIELVKINARDMAQACGGFYTACVPPDEPSELSLGKVSRTLRHRGQASLNAALGAALKRPLGDAWAWSRKTAGDICPLVAVTIARYVLTSHIPEQAPLSDDDLLKTFF</sequence>
<dbReference type="AlphaFoldDB" id="A0A7L9QCK5"/>
<accession>A0A7L9QCK5</accession>
<proteinExistence type="predicted"/>
<evidence type="ECO:0000313" key="1">
    <source>
        <dbReference type="EMBL" id="QOL00334.1"/>
    </source>
</evidence>
<reference evidence="1" key="1">
    <citation type="submission" date="2020-09" db="EMBL/GenBank/DDBJ databases">
        <title>A new high-throughput screening method to detect antimicrobial volatiles from metagenomic clone libraries.</title>
        <authorList>
            <person name="Stocker F."/>
            <person name="Obermeier M."/>
            <person name="Resch K."/>
            <person name="Berg G."/>
            <person name="Mueller Bogota C.A."/>
        </authorList>
    </citation>
    <scope>NUCLEOTIDE SEQUENCE</scope>
</reference>
<name>A0A7L9QCK5_9ZZZZ</name>
<protein>
    <recommendedName>
        <fullName evidence="2">Phage Terminase</fullName>
    </recommendedName>
</protein>
<dbReference type="Pfam" id="PF03237">
    <property type="entry name" value="Terminase_6N"/>
    <property type="match status" value="1"/>
</dbReference>
<dbReference type="PANTHER" id="PTHR41287:SF1">
    <property type="entry name" value="PROTEIN YMFN"/>
    <property type="match status" value="1"/>
</dbReference>
<dbReference type="Gene3D" id="3.40.50.300">
    <property type="entry name" value="P-loop containing nucleotide triphosphate hydrolases"/>
    <property type="match status" value="1"/>
</dbReference>
<evidence type="ECO:0008006" key="2">
    <source>
        <dbReference type="Google" id="ProtNLM"/>
    </source>
</evidence>
<dbReference type="PANTHER" id="PTHR41287">
    <property type="match status" value="1"/>
</dbReference>
<dbReference type="InterPro" id="IPR005021">
    <property type="entry name" value="Terminase_largesu-like"/>
</dbReference>
<dbReference type="EMBL" id="MW000467">
    <property type="protein sequence ID" value="QOL00334.1"/>
    <property type="molecule type" value="Genomic_DNA"/>
</dbReference>
<organism evidence="1">
    <name type="scientific">uncultured organism</name>
    <dbReference type="NCBI Taxonomy" id="155900"/>
    <lineage>
        <taxon>unclassified sequences</taxon>
        <taxon>environmental samples</taxon>
    </lineage>
</organism>